<evidence type="ECO:0000256" key="3">
    <source>
        <dbReference type="ARBA" id="ARBA00022723"/>
    </source>
</evidence>
<dbReference type="Pfam" id="PF00752">
    <property type="entry name" value="XPG_N"/>
    <property type="match status" value="1"/>
</dbReference>
<dbReference type="GeneID" id="20564385"/>
<dbReference type="InterPro" id="IPR029060">
    <property type="entry name" value="PIN-like_dom_sf"/>
</dbReference>
<evidence type="ECO:0000256" key="4">
    <source>
        <dbReference type="ARBA" id="ARBA00022801"/>
    </source>
</evidence>
<evidence type="ECO:0000313" key="9">
    <source>
        <dbReference type="EMBL" id="AFN83777.1"/>
    </source>
</evidence>
<keyword evidence="2" id="KW-0540">Nuclease</keyword>
<dbReference type="Gene3D" id="1.10.150.20">
    <property type="entry name" value="5' to 3' exonuclease, C-terminal subdomain"/>
    <property type="match status" value="1"/>
</dbReference>
<dbReference type="Gene3D" id="3.40.50.1010">
    <property type="entry name" value="5'-nuclease"/>
    <property type="match status" value="2"/>
</dbReference>
<dbReference type="PANTHER" id="PTHR11081:SF59">
    <property type="entry name" value="FI23547P1"/>
    <property type="match status" value="1"/>
</dbReference>
<dbReference type="CDD" id="cd09900">
    <property type="entry name" value="H3TH_XPG-like"/>
    <property type="match status" value="1"/>
</dbReference>
<dbReference type="PRINTS" id="PR00853">
    <property type="entry name" value="XPGRADSUPER"/>
</dbReference>
<dbReference type="PANTHER" id="PTHR11081">
    <property type="entry name" value="FLAP ENDONUCLEASE FAMILY MEMBER"/>
    <property type="match status" value="1"/>
</dbReference>
<dbReference type="VEuPathDB" id="MicrosporidiaDB:EROM_091610"/>
<dbReference type="RefSeq" id="XP_009265274.1">
    <property type="nucleotide sequence ID" value="XM_009266999.1"/>
</dbReference>
<proteinExistence type="predicted"/>
<dbReference type="InterPro" id="IPR008918">
    <property type="entry name" value="HhH2"/>
</dbReference>
<dbReference type="SMART" id="SM00485">
    <property type="entry name" value="XPGN"/>
    <property type="match status" value="1"/>
</dbReference>
<evidence type="ECO:0000256" key="2">
    <source>
        <dbReference type="ARBA" id="ARBA00022722"/>
    </source>
</evidence>
<keyword evidence="5" id="KW-0460">Magnesium</keyword>
<feature type="region of interest" description="Disordered" evidence="6">
    <location>
        <begin position="241"/>
        <end position="261"/>
    </location>
</feature>
<dbReference type="KEGG" id="ero:EROM_091610"/>
<evidence type="ECO:0000259" key="8">
    <source>
        <dbReference type="SMART" id="SM00485"/>
    </source>
</evidence>
<gene>
    <name evidence="9" type="ordered locus">EROM_091610</name>
</gene>
<dbReference type="InterPro" id="IPR006085">
    <property type="entry name" value="XPG_DNA_repair_N"/>
</dbReference>
<evidence type="ECO:0000259" key="7">
    <source>
        <dbReference type="SMART" id="SM00484"/>
    </source>
</evidence>
<dbReference type="InterPro" id="IPR006086">
    <property type="entry name" value="XPG-I_dom"/>
</dbReference>
<keyword evidence="4" id="KW-0378">Hydrolase</keyword>
<sequence>MGVRSLWKILKPSAERVTPSGIRLAVDTSIWICQYGHLRSDDIVYFFSKRIAKLLYHGIKPIFVFDGKAPEIKRQAILERRRRISKNSMASIDRMLRNEGNKEITHDGHMLVTLGEGRYNWGDFFESDSDSYLSGYETSSSEDILSVKQEDQGDILEPSISFDFVESKDLSRTQKLKRLVDLRGRRKEIRTRCNSNDPDTFSRLQIKNLRTRNLVSHNIKVLEKEGYKRVHGDCRSVYKLTKKPSDNTNPPTKKVNGSTVKESSSMVESFIDVNEPEQSNRIYAGDSIPQEYLESYPTLKRLVDEYRAVEDKSKERDGDIERTDTVDTSKVASISSSKERMMGGFFILDNSPGSLSEGYVENYDRVTKRGVPDEICQESRDICRVLRIIKDVLDVFNISYVDAPTEADSQCGFMCYRNIVDGVITEDNDVLLYGGTVYRNFFRRDREIEKYSLEKIEKDLRLDRKNLIRLSHMLGSDYTPGVKGIGPVKALEAVRKGSIEEEDVKVLMELYLNPVAIDVTEILDPIVDKDRIRKFYEVSGLSQGRIEGIMGFLFHLKLG</sequence>
<feature type="domain" description="XPG N-terminal" evidence="8">
    <location>
        <begin position="1"/>
        <end position="87"/>
    </location>
</feature>
<dbReference type="AlphaFoldDB" id="I7ATJ0"/>
<dbReference type="GO" id="GO:0003677">
    <property type="term" value="F:DNA binding"/>
    <property type="evidence" value="ECO:0007669"/>
    <property type="project" value="InterPro"/>
</dbReference>
<evidence type="ECO:0000256" key="6">
    <source>
        <dbReference type="SAM" id="MobiDB-lite"/>
    </source>
</evidence>
<keyword evidence="3" id="KW-0479">Metal-binding</keyword>
<protein>
    <submittedName>
        <fullName evidence="9">Rad2</fullName>
    </submittedName>
</protein>
<dbReference type="GO" id="GO:0006281">
    <property type="term" value="P:DNA repair"/>
    <property type="evidence" value="ECO:0007669"/>
    <property type="project" value="UniProtKB-ARBA"/>
</dbReference>
<dbReference type="Proteomes" id="UP000010094">
    <property type="component" value="Chromosome IXc"/>
</dbReference>
<dbReference type="InterPro" id="IPR006084">
    <property type="entry name" value="XPG/Rad2"/>
</dbReference>
<feature type="compositionally biased region" description="Polar residues" evidence="6">
    <location>
        <begin position="246"/>
        <end position="261"/>
    </location>
</feature>
<evidence type="ECO:0000256" key="1">
    <source>
        <dbReference type="ARBA" id="ARBA00001946"/>
    </source>
</evidence>
<comment type="cofactor">
    <cofactor evidence="1">
        <name>Mg(2+)</name>
        <dbReference type="ChEBI" id="CHEBI:18420"/>
    </cofactor>
</comment>
<dbReference type="GO" id="GO:0017108">
    <property type="term" value="F:5'-flap endonuclease activity"/>
    <property type="evidence" value="ECO:0007669"/>
    <property type="project" value="TreeGrafter"/>
</dbReference>
<evidence type="ECO:0000313" key="10">
    <source>
        <dbReference type="Proteomes" id="UP000010094"/>
    </source>
</evidence>
<dbReference type="GO" id="GO:0046872">
    <property type="term" value="F:metal ion binding"/>
    <property type="evidence" value="ECO:0007669"/>
    <property type="project" value="UniProtKB-KW"/>
</dbReference>
<dbReference type="InterPro" id="IPR036279">
    <property type="entry name" value="5-3_exonuclease_C_sf"/>
</dbReference>
<dbReference type="EMBL" id="CP003528">
    <property type="protein sequence ID" value="AFN83777.1"/>
    <property type="molecule type" value="Genomic_DNA"/>
</dbReference>
<dbReference type="OrthoDB" id="31113at2759"/>
<name>I7ATJ0_ENCRO</name>
<dbReference type="Pfam" id="PF00867">
    <property type="entry name" value="XPG_I"/>
    <property type="match status" value="1"/>
</dbReference>
<feature type="domain" description="XPG-I" evidence="7">
    <location>
        <begin position="394"/>
        <end position="462"/>
    </location>
</feature>
<dbReference type="SUPFAM" id="SSF47807">
    <property type="entry name" value="5' to 3' exonuclease, C-terminal subdomain"/>
    <property type="match status" value="1"/>
</dbReference>
<dbReference type="HOGENOM" id="CLU_027593_0_0_1"/>
<reference evidence="9" key="1">
    <citation type="journal article" date="2012" name="Proc. Natl. Acad. Sci. U.S.A.">
        <title>Gain and loss of multiple functionally related, horizontally transferred genes in the reduced genomes of two microsporidian parasites.</title>
        <authorList>
            <person name="Pombert J.-F."/>
            <person name="Selman M."/>
            <person name="Burki F."/>
            <person name="Bardell F.T."/>
            <person name="Farinelli L."/>
            <person name="Solter L.F."/>
            <person name="Whitman D.W."/>
            <person name="Weiss L.M."/>
            <person name="Corradi N."/>
            <person name="Keeling P.J."/>
        </authorList>
    </citation>
    <scope>NUCLEOTIDE SEQUENCE [LARGE SCALE GENOMIC DNA]</scope>
    <source>
        <strain evidence="9">SJ-2008</strain>
    </source>
</reference>
<keyword evidence="10" id="KW-1185">Reference proteome</keyword>
<dbReference type="SMART" id="SM00484">
    <property type="entry name" value="XPGI"/>
    <property type="match status" value="1"/>
</dbReference>
<organism evidence="9 10">
    <name type="scientific">Encephalitozoon romaleae (strain SJ-2008)</name>
    <name type="common">Microsporidian parasite</name>
    <dbReference type="NCBI Taxonomy" id="1178016"/>
    <lineage>
        <taxon>Eukaryota</taxon>
        <taxon>Fungi</taxon>
        <taxon>Fungi incertae sedis</taxon>
        <taxon>Microsporidia</taxon>
        <taxon>Unikaryonidae</taxon>
        <taxon>Encephalitozoon</taxon>
    </lineage>
</organism>
<dbReference type="SUPFAM" id="SSF88723">
    <property type="entry name" value="PIN domain-like"/>
    <property type="match status" value="1"/>
</dbReference>
<evidence type="ECO:0000256" key="5">
    <source>
        <dbReference type="ARBA" id="ARBA00022842"/>
    </source>
</evidence>
<dbReference type="SMART" id="SM00279">
    <property type="entry name" value="HhH2"/>
    <property type="match status" value="1"/>
</dbReference>
<accession>I7ATJ0</accession>